<sequence>MTAATSALGRELQLVHAAQWLYSVNGEPFVPGDGDPYAGLVRGFAEDTAPLHAALAERGPLWRSRLGPWVAGPAALSGRRPDLAVTPAVPQAEPWLPAPERQRSAAARALAHRGGRGAVRAAAPELRRLTAEAVAGLAPGPADLITAVAAPLAATGYAALLGVAADRHARFAAAVADTAPAVDALLCPQSLAATERAGAGIRALRELLAPSEHAEAGLVLAVAGTRAATDLLGETLRHLLDRPDAWSRLRTDPGHAAEAVRAATPAHGPWHLHPLTALAPLEAAGVRVEAGEQVTFVPGPGGTAPAPWTGPLVPAARAVAEEALRLLAARFPRIGPDGAPVRARRAPVTRRLVRLPALLGEEETR</sequence>
<dbReference type="RefSeq" id="WP_152371015.1">
    <property type="nucleotide sequence ID" value="NZ_BMSJ01000002.1"/>
</dbReference>
<keyword evidence="4" id="KW-1185">Reference proteome</keyword>
<dbReference type="Gene3D" id="1.10.630.10">
    <property type="entry name" value="Cytochrome P450"/>
    <property type="match status" value="1"/>
</dbReference>
<dbReference type="GO" id="GO:0020037">
    <property type="term" value="F:heme binding"/>
    <property type="evidence" value="ECO:0007669"/>
    <property type="project" value="InterPro"/>
</dbReference>
<reference evidence="2" key="3">
    <citation type="submission" date="2023-08" db="EMBL/GenBank/DDBJ databases">
        <authorList>
            <person name="Sun Q."/>
            <person name="Ohkuma M."/>
        </authorList>
    </citation>
    <scope>NUCLEOTIDE SEQUENCE</scope>
    <source>
        <strain evidence="2">JCM 4205</strain>
    </source>
</reference>
<dbReference type="GO" id="GO:0005506">
    <property type="term" value="F:iron ion binding"/>
    <property type="evidence" value="ECO:0007669"/>
    <property type="project" value="InterPro"/>
</dbReference>
<dbReference type="Proteomes" id="UP000326029">
    <property type="component" value="Chromosome"/>
</dbReference>
<evidence type="ECO:0008006" key="6">
    <source>
        <dbReference type="Google" id="ProtNLM"/>
    </source>
</evidence>
<dbReference type="EMBL" id="BMSJ01000002">
    <property type="protein sequence ID" value="GGR16815.1"/>
    <property type="molecule type" value="Genomic_DNA"/>
</dbReference>
<dbReference type="GO" id="GO:0036199">
    <property type="term" value="F:cholest-4-en-3-one 26-monooxygenase activity"/>
    <property type="evidence" value="ECO:0007669"/>
    <property type="project" value="TreeGrafter"/>
</dbReference>
<evidence type="ECO:0000256" key="1">
    <source>
        <dbReference type="ARBA" id="ARBA00010617"/>
    </source>
</evidence>
<proteinExistence type="inferred from homology"/>
<reference evidence="3 4" key="2">
    <citation type="submission" date="2017-09" db="EMBL/GenBank/DDBJ databases">
        <authorList>
            <person name="Lee N."/>
            <person name="Cho B.-K."/>
        </authorList>
    </citation>
    <scope>NUCLEOTIDE SEQUENCE [LARGE SCALE GENOMIC DNA]</scope>
    <source>
        <strain evidence="3 4">ATCC 19740</strain>
    </source>
</reference>
<evidence type="ECO:0000313" key="5">
    <source>
        <dbReference type="Proteomes" id="UP000642014"/>
    </source>
</evidence>
<dbReference type="InterPro" id="IPR036396">
    <property type="entry name" value="Cyt_P450_sf"/>
</dbReference>
<dbReference type="PANTHER" id="PTHR46696">
    <property type="entry name" value="P450, PUTATIVE (EUROFUNG)-RELATED"/>
    <property type="match status" value="1"/>
</dbReference>
<evidence type="ECO:0000313" key="4">
    <source>
        <dbReference type="Proteomes" id="UP000326029"/>
    </source>
</evidence>
<name>A0AAV4KIY4_9ACTN</name>
<dbReference type="PANTHER" id="PTHR46696:SF4">
    <property type="entry name" value="BIOTIN BIOSYNTHESIS CYTOCHROME P450"/>
    <property type="match status" value="1"/>
</dbReference>
<reference evidence="2 5" key="1">
    <citation type="journal article" date="2014" name="Int. J. Syst. Evol. Microbiol.">
        <title>Complete genome sequence of Corynebacterium casei LMG S-19264T (=DSM 44701T), isolated from a smear-ripened cheese.</title>
        <authorList>
            <consortium name="US DOE Joint Genome Institute (JGI-PGF)"/>
            <person name="Walter F."/>
            <person name="Albersmeier A."/>
            <person name="Kalinowski J."/>
            <person name="Ruckert C."/>
        </authorList>
    </citation>
    <scope>NUCLEOTIDE SEQUENCE [LARGE SCALE GENOMIC DNA]</scope>
    <source>
        <strain evidence="2 5">JCM 4205</strain>
    </source>
</reference>
<organism evidence="2 5">
    <name type="scientific">Streptomyces cinereoruber</name>
    <dbReference type="NCBI Taxonomy" id="67260"/>
    <lineage>
        <taxon>Bacteria</taxon>
        <taxon>Bacillati</taxon>
        <taxon>Actinomycetota</taxon>
        <taxon>Actinomycetes</taxon>
        <taxon>Kitasatosporales</taxon>
        <taxon>Streptomycetaceae</taxon>
        <taxon>Streptomyces</taxon>
    </lineage>
</organism>
<accession>A0AAV4KIY4</accession>
<comment type="similarity">
    <text evidence="1">Belongs to the cytochrome P450 family.</text>
</comment>
<gene>
    <name evidence="3" type="ORF">CP977_27980</name>
    <name evidence="2" type="ORF">GCM10010497_18930</name>
</gene>
<protein>
    <recommendedName>
        <fullName evidence="6">P450-derived glycosyltransferase activator</fullName>
    </recommendedName>
</protein>
<evidence type="ECO:0000313" key="2">
    <source>
        <dbReference type="EMBL" id="GGR16815.1"/>
    </source>
</evidence>
<dbReference type="Proteomes" id="UP000642014">
    <property type="component" value="Unassembled WGS sequence"/>
</dbReference>
<dbReference type="SUPFAM" id="SSF48264">
    <property type="entry name" value="Cytochrome P450"/>
    <property type="match status" value="1"/>
</dbReference>
<dbReference type="GO" id="GO:0008395">
    <property type="term" value="F:steroid hydroxylase activity"/>
    <property type="evidence" value="ECO:0007669"/>
    <property type="project" value="TreeGrafter"/>
</dbReference>
<dbReference type="AlphaFoldDB" id="A0AAV4KIY4"/>
<dbReference type="GO" id="GO:0006707">
    <property type="term" value="P:cholesterol catabolic process"/>
    <property type="evidence" value="ECO:0007669"/>
    <property type="project" value="TreeGrafter"/>
</dbReference>
<dbReference type="GeneID" id="95457607"/>
<dbReference type="EMBL" id="CP023693">
    <property type="protein sequence ID" value="QEV35543.1"/>
    <property type="molecule type" value="Genomic_DNA"/>
</dbReference>
<evidence type="ECO:0000313" key="3">
    <source>
        <dbReference type="EMBL" id="QEV35543.1"/>
    </source>
</evidence>